<gene>
    <name evidence="2" type="ORF">O0I10_004445</name>
</gene>
<dbReference type="Proteomes" id="UP001234581">
    <property type="component" value="Unassembled WGS sequence"/>
</dbReference>
<organism evidence="2 3">
    <name type="scientific">Lichtheimia ornata</name>
    <dbReference type="NCBI Taxonomy" id="688661"/>
    <lineage>
        <taxon>Eukaryota</taxon>
        <taxon>Fungi</taxon>
        <taxon>Fungi incertae sedis</taxon>
        <taxon>Mucoromycota</taxon>
        <taxon>Mucoromycotina</taxon>
        <taxon>Mucoromycetes</taxon>
        <taxon>Mucorales</taxon>
        <taxon>Lichtheimiaceae</taxon>
        <taxon>Lichtheimia</taxon>
    </lineage>
</organism>
<dbReference type="AlphaFoldDB" id="A0AAD7V8H0"/>
<evidence type="ECO:0000313" key="3">
    <source>
        <dbReference type="Proteomes" id="UP001234581"/>
    </source>
</evidence>
<feature type="compositionally biased region" description="Low complexity" evidence="1">
    <location>
        <begin position="51"/>
        <end position="70"/>
    </location>
</feature>
<feature type="region of interest" description="Disordered" evidence="1">
    <location>
        <begin position="122"/>
        <end position="150"/>
    </location>
</feature>
<feature type="compositionally biased region" description="Pro residues" evidence="1">
    <location>
        <begin position="126"/>
        <end position="148"/>
    </location>
</feature>
<feature type="compositionally biased region" description="Basic residues" evidence="1">
    <location>
        <begin position="208"/>
        <end position="228"/>
    </location>
</feature>
<feature type="compositionally biased region" description="Low complexity" evidence="1">
    <location>
        <begin position="185"/>
        <end position="207"/>
    </location>
</feature>
<sequence>MSALEGDAVINPSSSVDLFKPSKQVTSTRSPPKLLRGMAMHKAMQHVYGLPSPSSTTTTAATTTSSSSPSIDELCEALNMLDLYDQDTEVPDAIPDTPELREIAEDEGTDASEQQVQELADIPMASPLPSPPFFPLPLPPPPPSPLPQQQPILYTQVMPQPTITIHPEATPEVVVAAVVAAASSAPAASAIPVASSTGSSNNNNRSRLQFRRPVIRPRSRLRWQRPSRRQPPPLPRPPPSPPRPPPSPSISPPPSSPPSPASSSSSSSWGYEYRPIACPRRRLQRPETTTTTTTSSPIPSPSSPIPSLSSLSPILPMESSLSPILPLASSSSTLLFTEAELAPPSPILSEDAAQADSFMGGDDILAEIMGTDLIDPFDEVVFDEDA</sequence>
<feature type="region of interest" description="Disordered" evidence="1">
    <location>
        <begin position="48"/>
        <end position="70"/>
    </location>
</feature>
<feature type="region of interest" description="Disordered" evidence="1">
    <location>
        <begin position="185"/>
        <end position="313"/>
    </location>
</feature>
<feature type="compositionally biased region" description="Pro residues" evidence="1">
    <location>
        <begin position="229"/>
        <end position="260"/>
    </location>
</feature>
<dbReference type="RefSeq" id="XP_058344765.1">
    <property type="nucleotide sequence ID" value="XM_058484504.1"/>
</dbReference>
<dbReference type="EMBL" id="JARTCD010000016">
    <property type="protein sequence ID" value="KAJ8659852.1"/>
    <property type="molecule type" value="Genomic_DNA"/>
</dbReference>
<protein>
    <submittedName>
        <fullName evidence="2">Uncharacterized protein</fullName>
    </submittedName>
</protein>
<feature type="region of interest" description="Disordered" evidence="1">
    <location>
        <begin position="1"/>
        <end position="32"/>
    </location>
</feature>
<dbReference type="GeneID" id="83211858"/>
<accession>A0AAD7V8H0</accession>
<proteinExistence type="predicted"/>
<name>A0AAD7V8H0_9FUNG</name>
<keyword evidence="3" id="KW-1185">Reference proteome</keyword>
<reference evidence="2 3" key="1">
    <citation type="submission" date="2023-03" db="EMBL/GenBank/DDBJ databases">
        <title>Genome sequence of Lichtheimia ornata CBS 291.66.</title>
        <authorList>
            <person name="Mohabir J.T."/>
            <person name="Shea T.P."/>
            <person name="Kurbessoian T."/>
            <person name="Berby B."/>
            <person name="Fontaine J."/>
            <person name="Livny J."/>
            <person name="Gnirke A."/>
            <person name="Stajich J.E."/>
            <person name="Cuomo C.A."/>
        </authorList>
    </citation>
    <scope>NUCLEOTIDE SEQUENCE [LARGE SCALE GENOMIC DNA]</scope>
    <source>
        <strain evidence="2">CBS 291.66</strain>
    </source>
</reference>
<evidence type="ECO:0000256" key="1">
    <source>
        <dbReference type="SAM" id="MobiDB-lite"/>
    </source>
</evidence>
<feature type="compositionally biased region" description="Low complexity" evidence="1">
    <location>
        <begin position="286"/>
        <end position="297"/>
    </location>
</feature>
<comment type="caution">
    <text evidence="2">The sequence shown here is derived from an EMBL/GenBank/DDBJ whole genome shotgun (WGS) entry which is preliminary data.</text>
</comment>
<evidence type="ECO:0000313" key="2">
    <source>
        <dbReference type="EMBL" id="KAJ8659852.1"/>
    </source>
</evidence>